<gene>
    <name evidence="2" type="ORF">p2A69</name>
</gene>
<sequence>MTRPREQGTRSDSAAAEARNSDRGKGASPRAAAAAGSSAAAAGPPREAPPRRRALGRDRGVRSRAARDRPARPPRAGRSVGRAARGCRWPHHRRSRSIAAAAARVPSARPRAARRAHRRAARSCSRDSRAARSNRRTSSAWRSSRCWPACARYPRFARSGRSIRGTRSTGRSGASARSGQPPGAFPLMRRNPVSYPARVAFFDTSGALRRRALSAAEAREIVFAVFRRFARFGKNVRHATCQPLKQGRPSARGFVIGVCLSAPSHRSGKPVLRRNRSRRRKSAVFFREAARRQRATDSPAHRSRHGFVTRFAARHGSGATRGGSTDPSSSGPIRKCMKTEVRGWRGLHGSTPDSRRCREGRYFGGVRLRSCSSRGRGR</sequence>
<evidence type="ECO:0000313" key="2">
    <source>
        <dbReference type="EMBL" id="CAI10565.1"/>
    </source>
</evidence>
<feature type="compositionally biased region" description="Low complexity" evidence="1">
    <location>
        <begin position="26"/>
        <end position="45"/>
    </location>
</feature>
<dbReference type="EMBL" id="CR555308">
    <property type="protein sequence ID" value="CAI10565.1"/>
    <property type="molecule type" value="Genomic_DNA"/>
</dbReference>
<dbReference type="AlphaFoldDB" id="Q5NWJ9"/>
<name>Q5NWJ9_AROAE</name>
<feature type="compositionally biased region" description="Low complexity" evidence="1">
    <location>
        <begin position="97"/>
        <end position="110"/>
    </location>
</feature>
<feature type="region of interest" description="Disordered" evidence="1">
    <location>
        <begin position="158"/>
        <end position="187"/>
    </location>
</feature>
<feature type="compositionally biased region" description="Low complexity" evidence="1">
    <location>
        <begin position="158"/>
        <end position="179"/>
    </location>
</feature>
<accession>Q5NWJ9</accession>
<keyword evidence="2" id="KW-0614">Plasmid</keyword>
<keyword evidence="3" id="KW-1185">Reference proteome</keyword>
<dbReference type="HOGENOM" id="CLU_730854_0_0_4"/>
<feature type="compositionally biased region" description="Basic residues" evidence="1">
    <location>
        <begin position="111"/>
        <end position="121"/>
    </location>
</feature>
<feature type="region of interest" description="Disordered" evidence="1">
    <location>
        <begin position="312"/>
        <end position="335"/>
    </location>
</feature>
<feature type="compositionally biased region" description="Basic and acidic residues" evidence="1">
    <location>
        <begin position="55"/>
        <end position="71"/>
    </location>
</feature>
<proteinExistence type="predicted"/>
<protein>
    <submittedName>
        <fullName evidence="2">Uncharacterized protein</fullName>
    </submittedName>
</protein>
<evidence type="ECO:0000313" key="3">
    <source>
        <dbReference type="Proteomes" id="UP000006552"/>
    </source>
</evidence>
<feature type="compositionally biased region" description="Low complexity" evidence="1">
    <location>
        <begin position="74"/>
        <end position="86"/>
    </location>
</feature>
<feature type="compositionally biased region" description="Polar residues" evidence="1">
    <location>
        <begin position="322"/>
        <end position="331"/>
    </location>
</feature>
<dbReference type="Proteomes" id="UP000006552">
    <property type="component" value="Plasmid 2"/>
</dbReference>
<feature type="region of interest" description="Disordered" evidence="1">
    <location>
        <begin position="1"/>
        <end position="138"/>
    </location>
</feature>
<geneLocation type="plasmid" evidence="3">
    <name>pAzo2</name>
</geneLocation>
<organism evidence="2 3">
    <name type="scientific">Aromatoleum aromaticum (strain DSM 19018 / LMG 30748 / EbN1)</name>
    <name type="common">Azoarcus sp. (strain EbN1)</name>
    <dbReference type="NCBI Taxonomy" id="76114"/>
    <lineage>
        <taxon>Bacteria</taxon>
        <taxon>Pseudomonadati</taxon>
        <taxon>Pseudomonadota</taxon>
        <taxon>Betaproteobacteria</taxon>
        <taxon>Rhodocyclales</taxon>
        <taxon>Rhodocyclaceae</taxon>
        <taxon>Aromatoleum</taxon>
    </lineage>
</organism>
<dbReference type="KEGG" id="eba:p2A69"/>
<reference evidence="2 3" key="1">
    <citation type="journal article" date="2005" name="Arch. Microbiol.">
        <title>The genome sequence of an anaerobic aromatic-degrading denitrifying bacterium, strain EbN1.</title>
        <authorList>
            <person name="Rabus R."/>
            <person name="Kube M."/>
            <person name="Heider J."/>
            <person name="Beck A."/>
            <person name="Heitmann K."/>
            <person name="Widdel F."/>
            <person name="Reinhardt R."/>
        </authorList>
    </citation>
    <scope>NUCLEOTIDE SEQUENCE [LARGE SCALE GENOMIC DNA]</scope>
    <source>
        <strain evidence="2 3">EbN1</strain>
        <plasmid evidence="3">Plasmid pAzo2</plasmid>
    </source>
</reference>
<evidence type="ECO:0000256" key="1">
    <source>
        <dbReference type="SAM" id="MobiDB-lite"/>
    </source>
</evidence>